<evidence type="ECO:0000313" key="3">
    <source>
        <dbReference type="Proteomes" id="UP000011715"/>
    </source>
</evidence>
<dbReference type="OrthoDB" id="5326588at2759"/>
<evidence type="ECO:0000313" key="2">
    <source>
        <dbReference type="EnsemblFungi" id="MAPG_10740T0"/>
    </source>
</evidence>
<reference evidence="2" key="5">
    <citation type="submission" date="2015-06" db="UniProtKB">
        <authorList>
            <consortium name="EnsemblFungi"/>
        </authorList>
    </citation>
    <scope>IDENTIFICATION</scope>
    <source>
        <strain evidence="2">ATCC 64411</strain>
    </source>
</reference>
<name>A0A0C4EDE2_MAGP6</name>
<keyword evidence="3" id="KW-1185">Reference proteome</keyword>
<organism evidence="2 3">
    <name type="scientific">Magnaporthiopsis poae (strain ATCC 64411 / 73-15)</name>
    <name type="common">Kentucky bluegrass fungus</name>
    <name type="synonym">Magnaporthe poae</name>
    <dbReference type="NCBI Taxonomy" id="644358"/>
    <lineage>
        <taxon>Eukaryota</taxon>
        <taxon>Fungi</taxon>
        <taxon>Dikarya</taxon>
        <taxon>Ascomycota</taxon>
        <taxon>Pezizomycotina</taxon>
        <taxon>Sordariomycetes</taxon>
        <taxon>Sordariomycetidae</taxon>
        <taxon>Magnaporthales</taxon>
        <taxon>Magnaporthaceae</taxon>
        <taxon>Magnaporthiopsis</taxon>
    </lineage>
</organism>
<dbReference type="Proteomes" id="UP000011715">
    <property type="component" value="Unassembled WGS sequence"/>
</dbReference>
<sequence length="162" mass="18887">MNDKATIETVRKHLFDIYILLEKVIEAESILDVYMLLEKVIEVVPSTTSNFPAGAYYGHKTCIDEAWKDRLRREEEDDQGRDPIEDVVQEDRDKYLDLLRHLLWLESPSLTSSKDGGSKTAMRVWNGRRANVRARRRPCRWATLDRCDRTCQLRPPTTASLH</sequence>
<dbReference type="EMBL" id="GL876978">
    <property type="protein sequence ID" value="KLU91792.1"/>
    <property type="molecule type" value="Genomic_DNA"/>
</dbReference>
<evidence type="ECO:0000313" key="1">
    <source>
        <dbReference type="EMBL" id="KLU91792.1"/>
    </source>
</evidence>
<dbReference type="VEuPathDB" id="FungiDB:MAPG_10740"/>
<reference evidence="3" key="1">
    <citation type="submission" date="2010-05" db="EMBL/GenBank/DDBJ databases">
        <title>The genome sequence of Magnaporthe poae strain ATCC 64411.</title>
        <authorList>
            <person name="Ma L.-J."/>
            <person name="Dead R."/>
            <person name="Young S."/>
            <person name="Zeng Q."/>
            <person name="Koehrsen M."/>
            <person name="Alvarado L."/>
            <person name="Berlin A."/>
            <person name="Chapman S.B."/>
            <person name="Chen Z."/>
            <person name="Freedman E."/>
            <person name="Gellesch M."/>
            <person name="Goldberg J."/>
            <person name="Griggs A."/>
            <person name="Gujja S."/>
            <person name="Heilman E.R."/>
            <person name="Heiman D."/>
            <person name="Hepburn T."/>
            <person name="Howarth C."/>
            <person name="Jen D."/>
            <person name="Larson L."/>
            <person name="Mehta T."/>
            <person name="Neiman D."/>
            <person name="Pearson M."/>
            <person name="Roberts A."/>
            <person name="Saif S."/>
            <person name="Shea T."/>
            <person name="Shenoy N."/>
            <person name="Sisk P."/>
            <person name="Stolte C."/>
            <person name="Sykes S."/>
            <person name="Walk T."/>
            <person name="White J."/>
            <person name="Yandava C."/>
            <person name="Haas B."/>
            <person name="Nusbaum C."/>
            <person name="Birren B."/>
        </authorList>
    </citation>
    <scope>NUCLEOTIDE SEQUENCE [LARGE SCALE GENOMIC DNA]</scope>
    <source>
        <strain evidence="3">ATCC 64411 / 73-15</strain>
    </source>
</reference>
<dbReference type="EnsemblFungi" id="MAPG_10740T0">
    <property type="protein sequence ID" value="MAPG_10740T0"/>
    <property type="gene ID" value="MAPG_10740"/>
</dbReference>
<reference evidence="2" key="4">
    <citation type="journal article" date="2015" name="G3 (Bethesda)">
        <title>Genome sequences of three phytopathogenic species of the Magnaporthaceae family of fungi.</title>
        <authorList>
            <person name="Okagaki L.H."/>
            <person name="Nunes C.C."/>
            <person name="Sailsbery J."/>
            <person name="Clay B."/>
            <person name="Brown D."/>
            <person name="John T."/>
            <person name="Oh Y."/>
            <person name="Young N."/>
            <person name="Fitzgerald M."/>
            <person name="Haas B.J."/>
            <person name="Zeng Q."/>
            <person name="Young S."/>
            <person name="Adiconis X."/>
            <person name="Fan L."/>
            <person name="Levin J.Z."/>
            <person name="Mitchell T.K."/>
            <person name="Okubara P.A."/>
            <person name="Farman M.L."/>
            <person name="Kohn L.M."/>
            <person name="Birren B."/>
            <person name="Ma L.-J."/>
            <person name="Dean R.A."/>
        </authorList>
    </citation>
    <scope>NUCLEOTIDE SEQUENCE</scope>
    <source>
        <strain evidence="2">ATCC 64411 / 73-15</strain>
    </source>
</reference>
<accession>A0A0C4EDE2</accession>
<protein>
    <submittedName>
        <fullName evidence="1 2">Uncharacterized protein</fullName>
    </submittedName>
</protein>
<dbReference type="EMBL" id="ADBL01002654">
    <property type="status" value="NOT_ANNOTATED_CDS"/>
    <property type="molecule type" value="Genomic_DNA"/>
</dbReference>
<reference evidence="1" key="3">
    <citation type="submission" date="2011-03" db="EMBL/GenBank/DDBJ databases">
        <title>Annotation of Magnaporthe poae ATCC 64411.</title>
        <authorList>
            <person name="Ma L.-J."/>
            <person name="Dead R."/>
            <person name="Young S.K."/>
            <person name="Zeng Q."/>
            <person name="Gargeya S."/>
            <person name="Fitzgerald M."/>
            <person name="Haas B."/>
            <person name="Abouelleil A."/>
            <person name="Alvarado L."/>
            <person name="Arachchi H.M."/>
            <person name="Berlin A."/>
            <person name="Brown A."/>
            <person name="Chapman S.B."/>
            <person name="Chen Z."/>
            <person name="Dunbar C."/>
            <person name="Freedman E."/>
            <person name="Gearin G."/>
            <person name="Gellesch M."/>
            <person name="Goldberg J."/>
            <person name="Griggs A."/>
            <person name="Gujja S."/>
            <person name="Heiman D."/>
            <person name="Howarth C."/>
            <person name="Larson L."/>
            <person name="Lui A."/>
            <person name="MacDonald P.J.P."/>
            <person name="Mehta T."/>
            <person name="Montmayeur A."/>
            <person name="Murphy C."/>
            <person name="Neiman D."/>
            <person name="Pearson M."/>
            <person name="Priest M."/>
            <person name="Roberts A."/>
            <person name="Saif S."/>
            <person name="Shea T."/>
            <person name="Shenoy N."/>
            <person name="Sisk P."/>
            <person name="Stolte C."/>
            <person name="Sykes S."/>
            <person name="Yandava C."/>
            <person name="Wortman J."/>
            <person name="Nusbaum C."/>
            <person name="Birren B."/>
        </authorList>
    </citation>
    <scope>NUCLEOTIDE SEQUENCE</scope>
    <source>
        <strain evidence="1">ATCC 64411</strain>
    </source>
</reference>
<gene>
    <name evidence="1" type="ORF">MAPG_10740</name>
</gene>
<reference evidence="1" key="2">
    <citation type="submission" date="2010-05" db="EMBL/GenBank/DDBJ databases">
        <title>The Genome Sequence of Magnaporthe poae strain ATCC 64411.</title>
        <authorList>
            <consortium name="The Broad Institute Genome Sequencing Platform"/>
            <consortium name="Broad Institute Genome Sequencing Center for Infectious Disease"/>
            <person name="Ma L.-J."/>
            <person name="Dead R."/>
            <person name="Young S."/>
            <person name="Zeng Q."/>
            <person name="Koehrsen M."/>
            <person name="Alvarado L."/>
            <person name="Berlin A."/>
            <person name="Chapman S.B."/>
            <person name="Chen Z."/>
            <person name="Freedman E."/>
            <person name="Gellesch M."/>
            <person name="Goldberg J."/>
            <person name="Griggs A."/>
            <person name="Gujja S."/>
            <person name="Heilman E.R."/>
            <person name="Heiman D."/>
            <person name="Hepburn T."/>
            <person name="Howarth C."/>
            <person name="Jen D."/>
            <person name="Larson L."/>
            <person name="Mehta T."/>
            <person name="Neiman D."/>
            <person name="Pearson M."/>
            <person name="Roberts A."/>
            <person name="Saif S."/>
            <person name="Shea T."/>
            <person name="Shenoy N."/>
            <person name="Sisk P."/>
            <person name="Stolte C."/>
            <person name="Sykes S."/>
            <person name="Walk T."/>
            <person name="White J."/>
            <person name="Yandava C."/>
            <person name="Haas B."/>
            <person name="Nusbaum C."/>
            <person name="Birren B."/>
        </authorList>
    </citation>
    <scope>NUCLEOTIDE SEQUENCE</scope>
    <source>
        <strain evidence="1">ATCC 64411</strain>
    </source>
</reference>
<dbReference type="AlphaFoldDB" id="A0A0C4EDE2"/>
<proteinExistence type="predicted"/>